<evidence type="ECO:0000259" key="2">
    <source>
        <dbReference type="Pfam" id="PF01855"/>
    </source>
</evidence>
<name>X1U4X6_9ZZZZ</name>
<proteinExistence type="predicted"/>
<protein>
    <recommendedName>
        <fullName evidence="5">Pyruvate flavodoxin/ferredoxin oxidoreductase pyrimidine binding domain-containing protein</fullName>
    </recommendedName>
</protein>
<evidence type="ECO:0000256" key="1">
    <source>
        <dbReference type="ARBA" id="ARBA00023002"/>
    </source>
</evidence>
<dbReference type="GO" id="GO:0006979">
    <property type="term" value="P:response to oxidative stress"/>
    <property type="evidence" value="ECO:0007669"/>
    <property type="project" value="TreeGrafter"/>
</dbReference>
<organism evidence="4">
    <name type="scientific">marine sediment metagenome</name>
    <dbReference type="NCBI Taxonomy" id="412755"/>
    <lineage>
        <taxon>unclassified sequences</taxon>
        <taxon>metagenomes</taxon>
        <taxon>ecological metagenomes</taxon>
    </lineage>
</organism>
<reference evidence="4" key="1">
    <citation type="journal article" date="2014" name="Front. Microbiol.">
        <title>High frequency of phylogenetically diverse reductive dehalogenase-homologous genes in deep subseafloor sedimentary metagenomes.</title>
        <authorList>
            <person name="Kawai M."/>
            <person name="Futagami T."/>
            <person name="Toyoda A."/>
            <person name="Takaki Y."/>
            <person name="Nishi S."/>
            <person name="Hori S."/>
            <person name="Arai W."/>
            <person name="Tsubouchi T."/>
            <person name="Morono Y."/>
            <person name="Uchiyama I."/>
            <person name="Ito T."/>
            <person name="Fujiyama A."/>
            <person name="Inagaki F."/>
            <person name="Takami H."/>
        </authorList>
    </citation>
    <scope>NUCLEOTIDE SEQUENCE</scope>
    <source>
        <strain evidence="4">Expedition CK06-06</strain>
    </source>
</reference>
<dbReference type="PANTHER" id="PTHR32154:SF0">
    <property type="entry name" value="PYRUVATE-FLAVODOXIN OXIDOREDUCTASE-RELATED"/>
    <property type="match status" value="1"/>
</dbReference>
<feature type="non-terminal residue" evidence="4">
    <location>
        <position position="287"/>
    </location>
</feature>
<feature type="domain" description="Pyruvate:ferredoxin oxidoreductase core" evidence="3">
    <location>
        <begin position="230"/>
        <end position="287"/>
    </location>
</feature>
<dbReference type="SUPFAM" id="SSF52922">
    <property type="entry name" value="TK C-terminal domain-like"/>
    <property type="match status" value="1"/>
</dbReference>
<keyword evidence="1" id="KW-0560">Oxidoreductase</keyword>
<dbReference type="EMBL" id="BARW01015766">
    <property type="protein sequence ID" value="GAI98686.1"/>
    <property type="molecule type" value="Genomic_DNA"/>
</dbReference>
<sequence length="287" mass="32146">TIIEKLSQYVDEGKLDAEFIIVESEHSALAGCMGAAWSGVRTFTATSSQGLLYMAENVFWSGYGRLPIVMPVVNRCLAPGWSIYQDLQDSMAFRDAGWIQIYTKNNQEVFDTILQAFKISEDKSIALPSMPCLDGFVISHTTAQVDLPSAEDSFNFVGEYSDPVIEVDTETPWIFGGLVGPEKFNKDRKDLMEAMERAKKKIVVMNKEFGEYFGRTYGNGLIEIYGDDVADLTIVSMGTIADEAQDAVDKLKEEGLSVNEMRVRTFRPFPEKDIVEFAKKNHKLLVI</sequence>
<dbReference type="InterPro" id="IPR050722">
    <property type="entry name" value="Pyruvate:ferred/Flavod_OxRd"/>
</dbReference>
<evidence type="ECO:0000259" key="3">
    <source>
        <dbReference type="Pfam" id="PF17147"/>
    </source>
</evidence>
<dbReference type="InterPro" id="IPR029061">
    <property type="entry name" value="THDP-binding"/>
</dbReference>
<gene>
    <name evidence="4" type="ORF">S12H4_27602</name>
</gene>
<dbReference type="InterPro" id="IPR009014">
    <property type="entry name" value="Transketo_C/PFOR_II"/>
</dbReference>
<dbReference type="Pfam" id="PF01855">
    <property type="entry name" value="POR_N"/>
    <property type="match status" value="1"/>
</dbReference>
<evidence type="ECO:0008006" key="5">
    <source>
        <dbReference type="Google" id="ProtNLM"/>
    </source>
</evidence>
<dbReference type="PANTHER" id="PTHR32154">
    <property type="entry name" value="PYRUVATE-FLAVODOXIN OXIDOREDUCTASE-RELATED"/>
    <property type="match status" value="1"/>
</dbReference>
<dbReference type="AlphaFoldDB" id="X1U4X6"/>
<comment type="caution">
    <text evidence="4">The sequence shown here is derived from an EMBL/GenBank/DDBJ whole genome shotgun (WGS) entry which is preliminary data.</text>
</comment>
<dbReference type="CDD" id="cd07034">
    <property type="entry name" value="TPP_PYR_PFOR_IOR-alpha_like"/>
    <property type="match status" value="1"/>
</dbReference>
<dbReference type="SUPFAM" id="SSF52518">
    <property type="entry name" value="Thiamin diphosphate-binding fold (THDP-binding)"/>
    <property type="match status" value="1"/>
</dbReference>
<accession>X1U4X6</accession>
<dbReference type="GO" id="GO:0016491">
    <property type="term" value="F:oxidoreductase activity"/>
    <property type="evidence" value="ECO:0007669"/>
    <property type="project" value="UniProtKB-KW"/>
</dbReference>
<dbReference type="InterPro" id="IPR002880">
    <property type="entry name" value="Pyrv_Fd/Flavodoxin_OxRdtase_N"/>
</dbReference>
<evidence type="ECO:0000313" key="4">
    <source>
        <dbReference type="EMBL" id="GAI98686.1"/>
    </source>
</evidence>
<dbReference type="Gene3D" id="3.40.50.970">
    <property type="match status" value="1"/>
</dbReference>
<dbReference type="Gene3D" id="3.40.50.920">
    <property type="match status" value="1"/>
</dbReference>
<dbReference type="FunFam" id="3.40.50.970:FF:000012">
    <property type="entry name" value="Pyruvate:ferredoxin (Flavodoxin) oxidoreductase"/>
    <property type="match status" value="1"/>
</dbReference>
<feature type="non-terminal residue" evidence="4">
    <location>
        <position position="1"/>
    </location>
</feature>
<dbReference type="InterPro" id="IPR033412">
    <property type="entry name" value="PFOR_II"/>
</dbReference>
<feature type="domain" description="Pyruvate flavodoxin/ferredoxin oxidoreductase pyrimidine binding" evidence="2">
    <location>
        <begin position="1"/>
        <end position="203"/>
    </location>
</feature>
<dbReference type="Pfam" id="PF17147">
    <property type="entry name" value="PFOR_II"/>
    <property type="match status" value="1"/>
</dbReference>